<gene>
    <name evidence="8" type="ORF">HYG85_10400</name>
</gene>
<feature type="chain" id="PRO_5039071219" evidence="7">
    <location>
        <begin position="20"/>
        <end position="439"/>
    </location>
</feature>
<evidence type="ECO:0000256" key="2">
    <source>
        <dbReference type="ARBA" id="ARBA00022729"/>
    </source>
</evidence>
<evidence type="ECO:0000256" key="7">
    <source>
        <dbReference type="SAM" id="SignalP"/>
    </source>
</evidence>
<dbReference type="PANTHER" id="PTHR43649">
    <property type="entry name" value="ARABINOSE-BINDING PROTEIN-RELATED"/>
    <property type="match status" value="1"/>
</dbReference>
<name>A0A8J8MAV2_9FIRM</name>
<feature type="region of interest" description="Disordered" evidence="6">
    <location>
        <begin position="26"/>
        <end position="49"/>
    </location>
</feature>
<sequence length="439" mass="49630">MKKIGTLLLLVTVLTMLFAGCKNNDAKKESANVPDNSTPEVTEPDAKNNEDPIQLTVWTNVVGKHAEVLENMAKEYEKLNPNIQIDFSAPGGEYENMLKVKMAAKDMPDIFSTHGWAKLRYGEFLADLSDREWADKVTESFKPIVSDEEGKLYVLPFDQDQSGPIYNTAIFEEYGIEIPATLDEFMAACETIKTKSNGEITPIVCAAEGWEEAQFFDFFATPLLISPEKNEAEALLNKTFDWNKWDVLPEKWLEMFEKGYINKDIFTVKFSDNIAKFAEGKAAIGFYGPYFIEEARALNPEIKADMMPIPAIYDGDEPTFAGGEKTTFGVWKDSPNKEAAMAFIDFCAQKENVAKVCAYTKLPPAIEGVEINAGELTKTYEKYANLRTFPYFDRVYLPNGMWDVMCKNSQSLLGKVITPREFSENMESEFNRLHQLQDN</sequence>
<evidence type="ECO:0000256" key="4">
    <source>
        <dbReference type="ARBA" id="ARBA00023139"/>
    </source>
</evidence>
<proteinExistence type="predicted"/>
<dbReference type="Gene3D" id="3.40.190.10">
    <property type="entry name" value="Periplasmic binding protein-like II"/>
    <property type="match status" value="2"/>
</dbReference>
<dbReference type="KEGG" id="vgu:HYG85_10400"/>
<dbReference type="Pfam" id="PF01547">
    <property type="entry name" value="SBP_bac_1"/>
    <property type="match status" value="1"/>
</dbReference>
<dbReference type="InterPro" id="IPR006059">
    <property type="entry name" value="SBP"/>
</dbReference>
<dbReference type="PANTHER" id="PTHR43649:SF33">
    <property type="entry name" value="POLYGALACTURONAN_RHAMNOGALACTURONAN-BINDING PROTEIN YTCQ"/>
    <property type="match status" value="1"/>
</dbReference>
<dbReference type="EMBL" id="CP058561">
    <property type="protein sequence ID" value="QUH29315.1"/>
    <property type="molecule type" value="Genomic_DNA"/>
</dbReference>
<accession>A0A8J8MAV2</accession>
<evidence type="ECO:0000256" key="3">
    <source>
        <dbReference type="ARBA" id="ARBA00023136"/>
    </source>
</evidence>
<evidence type="ECO:0000313" key="8">
    <source>
        <dbReference type="EMBL" id="QUH29315.1"/>
    </source>
</evidence>
<keyword evidence="9" id="KW-1185">Reference proteome</keyword>
<dbReference type="PROSITE" id="PS51257">
    <property type="entry name" value="PROKAR_LIPOPROTEIN"/>
    <property type="match status" value="1"/>
</dbReference>
<feature type="signal peptide" evidence="7">
    <location>
        <begin position="1"/>
        <end position="19"/>
    </location>
</feature>
<dbReference type="InterPro" id="IPR050490">
    <property type="entry name" value="Bact_solute-bd_prot1"/>
</dbReference>
<organism evidence="8 9">
    <name type="scientific">Vallitalea guaymasensis</name>
    <dbReference type="NCBI Taxonomy" id="1185412"/>
    <lineage>
        <taxon>Bacteria</taxon>
        <taxon>Bacillati</taxon>
        <taxon>Bacillota</taxon>
        <taxon>Clostridia</taxon>
        <taxon>Lachnospirales</taxon>
        <taxon>Vallitaleaceae</taxon>
        <taxon>Vallitalea</taxon>
    </lineage>
</organism>
<keyword evidence="4" id="KW-0564">Palmitate</keyword>
<keyword evidence="3" id="KW-0472">Membrane</keyword>
<dbReference type="Proteomes" id="UP000677305">
    <property type="component" value="Chromosome"/>
</dbReference>
<protein>
    <submittedName>
        <fullName evidence="8">Extracellular solute-binding protein</fullName>
    </submittedName>
</protein>
<evidence type="ECO:0000256" key="6">
    <source>
        <dbReference type="SAM" id="MobiDB-lite"/>
    </source>
</evidence>
<evidence type="ECO:0000256" key="1">
    <source>
        <dbReference type="ARBA" id="ARBA00022475"/>
    </source>
</evidence>
<reference evidence="8 9" key="1">
    <citation type="submission" date="2020-07" db="EMBL/GenBank/DDBJ databases">
        <title>Vallitalea guaymasensis genome.</title>
        <authorList>
            <person name="Postec A."/>
        </authorList>
    </citation>
    <scope>NUCLEOTIDE SEQUENCE [LARGE SCALE GENOMIC DNA]</scope>
    <source>
        <strain evidence="8 9">Ra1766G1</strain>
    </source>
</reference>
<evidence type="ECO:0000313" key="9">
    <source>
        <dbReference type="Proteomes" id="UP000677305"/>
    </source>
</evidence>
<dbReference type="RefSeq" id="WP_212693418.1">
    <property type="nucleotide sequence ID" value="NZ_CP058561.1"/>
</dbReference>
<dbReference type="SUPFAM" id="SSF53850">
    <property type="entry name" value="Periplasmic binding protein-like II"/>
    <property type="match status" value="1"/>
</dbReference>
<keyword evidence="1" id="KW-1003">Cell membrane</keyword>
<evidence type="ECO:0000256" key="5">
    <source>
        <dbReference type="ARBA" id="ARBA00023288"/>
    </source>
</evidence>
<keyword evidence="5" id="KW-0449">Lipoprotein</keyword>
<keyword evidence="2 7" id="KW-0732">Signal</keyword>
<dbReference type="AlphaFoldDB" id="A0A8J8MAV2"/>